<dbReference type="Proteomes" id="UP000634667">
    <property type="component" value="Unassembled WGS sequence"/>
</dbReference>
<comment type="caution">
    <text evidence="1">The sequence shown here is derived from an EMBL/GenBank/DDBJ whole genome shotgun (WGS) entry which is preliminary data.</text>
</comment>
<accession>A0ABQ2WSY7</accession>
<evidence type="ECO:0000313" key="1">
    <source>
        <dbReference type="EMBL" id="GGW72422.1"/>
    </source>
</evidence>
<keyword evidence="2" id="KW-1185">Reference proteome</keyword>
<dbReference type="NCBIfam" id="NF041065">
    <property type="entry name" value="DpdH"/>
    <property type="match status" value="1"/>
</dbReference>
<reference evidence="2" key="1">
    <citation type="journal article" date="2019" name="Int. J. Syst. Evol. Microbiol.">
        <title>The Global Catalogue of Microorganisms (GCM) 10K type strain sequencing project: providing services to taxonomists for standard genome sequencing and annotation.</title>
        <authorList>
            <consortium name="The Broad Institute Genomics Platform"/>
            <consortium name="The Broad Institute Genome Sequencing Center for Infectious Disease"/>
            <person name="Wu L."/>
            <person name="Ma J."/>
        </authorList>
    </citation>
    <scope>NUCLEOTIDE SEQUENCE [LARGE SCALE GENOMIC DNA]</scope>
    <source>
        <strain evidence="2">KCTC 23723</strain>
    </source>
</reference>
<evidence type="ECO:0008006" key="3">
    <source>
        <dbReference type="Google" id="ProtNLM"/>
    </source>
</evidence>
<protein>
    <recommendedName>
        <fullName evidence="3">ATP-binding protein</fullName>
    </recommendedName>
</protein>
<proteinExistence type="predicted"/>
<name>A0ABQ2WSY7_9ALTE</name>
<sequence length="1025" mass="116703">MSLDRYWPSVQNVIDCIKTEAEELSDETLLAVHEPMQLTKFSSNKPEEEATEKDLLDHFLRIDRPIPIVADAGLGKSHLIRWLHAKLKNEKIVQEENWQIVRIPKNASLRQTLHLLLNGLEGDVFESARKQVDEVGNTLVARKIADLFGTHLKHGIQDIGEESVQLLDNCQPGSAGAREVIERIQFAKQLPNLVDDIEFKLRLISDDSYIYNIATRWIKGATEEELRQKEFALSQKDFDSIIEEIEIDNLSLPGRKALSALRLDSNPEQSKKALEVINEGVGRASQTAFQQLFQFGSGNFQDLFKEIRKHLKARNQTLVILVEDLAAISAIEDVLIDCLLEEPKDELCTLKSVLAVTSGYSGYTRRQNTIRTRARFEWQIKNNQDSQEEIPTKIVDFCSRYLNAARYGKSQLQDVISLEDWDDNIPIWNDELDESDSLCLEAFGKSSLHIPLFPFNKEAIVNLAKWYCSNDSGSLIFNPRDVLNDILLNILRYQRNDYEAGIFPKNVELKERKPTLLAELSNLGLATPQQAITLCSIWSDKSSMEALRSVLPKEVAISFNLSELAPYLGSEIHIPTPSPAVIATPKPVETAPISIPSKSDFIEEQLGRWFNNEAPIDSKLAKDFRSQLYTMIEESQLSEWVGFKNSKVFESGKKTRTAFEAILKSEPHFLIKLPNSNNNNALSLVEFCSEHDFYDEKSSNVLQRTALAIIRYHRTNKDNPSTGWNYEKGYEDFAYYKSFAEKWVPHALKVALKALRKKYLVRSVDKQLMLLNGLGLKEQGSLENTLFMKSVHIKSILKEPLNSVFEQLRTALLDQWDDTQMVWSSLVLIDNVAIDSDILKAAIKEARKNGEEKLDPALRRLKKAAIDEIKPNLLKIKMFIGDCENREEFQKLLEDIREVYKSIQDLGLYPDEILKRKTADQDIKILLETLSWIDVKNAIKLITVEDEQKEMEILANLDGKLITLLSKVLSHWEAFEKLALPKIQLVNKTVGANQLNSLNQSIKNTNANLSQTLSDLTSFMESDSK</sequence>
<dbReference type="EMBL" id="BMYR01000016">
    <property type="protein sequence ID" value="GGW72422.1"/>
    <property type="molecule type" value="Genomic_DNA"/>
</dbReference>
<gene>
    <name evidence="1" type="ORF">GCM10008111_30680</name>
</gene>
<dbReference type="RefSeq" id="WP_189484121.1">
    <property type="nucleotide sequence ID" value="NZ_BMYR01000016.1"/>
</dbReference>
<evidence type="ECO:0000313" key="2">
    <source>
        <dbReference type="Proteomes" id="UP000634667"/>
    </source>
</evidence>
<organism evidence="1 2">
    <name type="scientific">Alishewanella tabrizica</name>
    <dbReference type="NCBI Taxonomy" id="671278"/>
    <lineage>
        <taxon>Bacteria</taxon>
        <taxon>Pseudomonadati</taxon>
        <taxon>Pseudomonadota</taxon>
        <taxon>Gammaproteobacteria</taxon>
        <taxon>Alteromonadales</taxon>
        <taxon>Alteromonadaceae</taxon>
        <taxon>Alishewanella</taxon>
    </lineage>
</organism>